<evidence type="ECO:0000256" key="1">
    <source>
        <dbReference type="SAM" id="Phobius"/>
    </source>
</evidence>
<keyword evidence="1" id="KW-0812">Transmembrane</keyword>
<dbReference type="EMBL" id="DSRU01000389">
    <property type="protein sequence ID" value="HFN01238.1"/>
    <property type="molecule type" value="Genomic_DNA"/>
</dbReference>
<protein>
    <recommendedName>
        <fullName evidence="3">DUF5367 domain-containing protein</fullName>
    </recommendedName>
</protein>
<evidence type="ECO:0000313" key="2">
    <source>
        <dbReference type="EMBL" id="HFN01238.1"/>
    </source>
</evidence>
<feature type="transmembrane region" description="Helical" evidence="1">
    <location>
        <begin position="7"/>
        <end position="27"/>
    </location>
</feature>
<accession>A0A7C3PTP6</accession>
<gene>
    <name evidence="2" type="ORF">ENR64_26510</name>
</gene>
<name>A0A7C3PTP6_9CYAN</name>
<evidence type="ECO:0008006" key="3">
    <source>
        <dbReference type="Google" id="ProtNLM"/>
    </source>
</evidence>
<keyword evidence="1" id="KW-1133">Transmembrane helix</keyword>
<keyword evidence="1" id="KW-0472">Membrane</keyword>
<dbReference type="Pfam" id="PF17329">
    <property type="entry name" value="DUF5367"/>
    <property type="match status" value="1"/>
</dbReference>
<comment type="caution">
    <text evidence="2">The sequence shown here is derived from an EMBL/GenBank/DDBJ whole genome shotgun (WGS) entry which is preliminary data.</text>
</comment>
<feature type="transmembrane region" description="Helical" evidence="1">
    <location>
        <begin position="39"/>
        <end position="57"/>
    </location>
</feature>
<proteinExistence type="predicted"/>
<dbReference type="AlphaFoldDB" id="A0A7C3PTP6"/>
<feature type="transmembrane region" description="Helical" evidence="1">
    <location>
        <begin position="69"/>
        <end position="90"/>
    </location>
</feature>
<organism evidence="2">
    <name type="scientific">Oscillatoriales cyanobacterium SpSt-418</name>
    <dbReference type="NCBI Taxonomy" id="2282169"/>
    <lineage>
        <taxon>Bacteria</taxon>
        <taxon>Bacillati</taxon>
        <taxon>Cyanobacteriota</taxon>
        <taxon>Cyanophyceae</taxon>
        <taxon>Oscillatoriophycideae</taxon>
        <taxon>Oscillatoriales</taxon>
    </lineage>
</organism>
<dbReference type="InterPro" id="IPR020509">
    <property type="entry name" value="Uncharacterised_YnzE"/>
</dbReference>
<reference evidence="2" key="1">
    <citation type="journal article" date="2020" name="mSystems">
        <title>Genome- and Community-Level Interaction Insights into Carbon Utilization and Element Cycling Functions of Hydrothermarchaeota in Hydrothermal Sediment.</title>
        <authorList>
            <person name="Zhou Z."/>
            <person name="Liu Y."/>
            <person name="Xu W."/>
            <person name="Pan J."/>
            <person name="Luo Z.H."/>
            <person name="Li M."/>
        </authorList>
    </citation>
    <scope>NUCLEOTIDE SEQUENCE [LARGE SCALE GENOMIC DNA]</scope>
    <source>
        <strain evidence="2">SpSt-418</strain>
    </source>
</reference>
<sequence>MNTKDKLGFITLGFIIWAAATLVFRMTGSSFFEGSVAGYWFNLISTGILYAGVSLGLMKWRKIEQKDWLQGAICIALPGMLGEIPILVGFSELMNNMQPATAGRYAAFLFGGYSTLIGAAWLLSARASSQVTSATRLVGAEK</sequence>
<feature type="transmembrane region" description="Helical" evidence="1">
    <location>
        <begin position="102"/>
        <end position="123"/>
    </location>
</feature>